<evidence type="ECO:0000313" key="2">
    <source>
        <dbReference type="EMBL" id="SVE34279.1"/>
    </source>
</evidence>
<reference evidence="2" key="1">
    <citation type="submission" date="2018-05" db="EMBL/GenBank/DDBJ databases">
        <authorList>
            <person name="Lanie J.A."/>
            <person name="Ng W.-L."/>
            <person name="Kazmierczak K.M."/>
            <person name="Andrzejewski T.M."/>
            <person name="Davidsen T.M."/>
            <person name="Wayne K.J."/>
            <person name="Tettelin H."/>
            <person name="Glass J.I."/>
            <person name="Rusch D."/>
            <person name="Podicherti R."/>
            <person name="Tsui H.-C.T."/>
            <person name="Winkler M.E."/>
        </authorList>
    </citation>
    <scope>NUCLEOTIDE SEQUENCE</scope>
</reference>
<accession>A0A383CQD2</accession>
<organism evidence="2">
    <name type="scientific">marine metagenome</name>
    <dbReference type="NCBI Taxonomy" id="408172"/>
    <lineage>
        <taxon>unclassified sequences</taxon>
        <taxon>metagenomes</taxon>
        <taxon>ecological metagenomes</taxon>
    </lineage>
</organism>
<dbReference type="EMBL" id="UINC01210690">
    <property type="protein sequence ID" value="SVE34279.1"/>
    <property type="molecule type" value="Genomic_DNA"/>
</dbReference>
<sequence length="122" mass="13417">MKPSNPSTSTLDDKRRRAYQAGGRITRDRMTREAPMNAEALDAIETSDIVVVEGCYDHVEFVLGALDLPYQTIQAGHLGRVHLRPDQLLVINCPGQLPAPEIVQVRDFVAAGGTLFSTDWAL</sequence>
<evidence type="ECO:0000256" key="1">
    <source>
        <dbReference type="SAM" id="MobiDB-lite"/>
    </source>
</evidence>
<protein>
    <submittedName>
        <fullName evidence="2">Uncharacterized protein</fullName>
    </submittedName>
</protein>
<feature type="non-terminal residue" evidence="2">
    <location>
        <position position="122"/>
    </location>
</feature>
<name>A0A383CQD2_9ZZZZ</name>
<feature type="region of interest" description="Disordered" evidence="1">
    <location>
        <begin position="1"/>
        <end position="22"/>
    </location>
</feature>
<proteinExistence type="predicted"/>
<feature type="compositionally biased region" description="Polar residues" evidence="1">
    <location>
        <begin position="1"/>
        <end position="10"/>
    </location>
</feature>
<gene>
    <name evidence="2" type="ORF">METZ01_LOCUS487133</name>
</gene>
<dbReference type="AlphaFoldDB" id="A0A383CQD2"/>